<dbReference type="AlphaFoldDB" id="A0A3E0TVK9"/>
<protein>
    <submittedName>
        <fullName evidence="3">Uncharacterized protein</fullName>
    </submittedName>
</protein>
<feature type="transmembrane region" description="Helical" evidence="2">
    <location>
        <begin position="127"/>
        <end position="145"/>
    </location>
</feature>
<keyword evidence="2" id="KW-1133">Transmembrane helix</keyword>
<keyword evidence="2" id="KW-0472">Membrane</keyword>
<evidence type="ECO:0000256" key="1">
    <source>
        <dbReference type="SAM" id="MobiDB-lite"/>
    </source>
</evidence>
<reference evidence="3 4" key="1">
    <citation type="submission" date="2018-08" db="EMBL/GenBank/DDBJ databases">
        <title>Thalassotalea euphylliae genome.</title>
        <authorList>
            <person name="Summers S."/>
            <person name="Rice S.A."/>
            <person name="Freckelton M.L."/>
            <person name="Nedved B.T."/>
            <person name="Hadfield M.G."/>
        </authorList>
    </citation>
    <scope>NUCLEOTIDE SEQUENCE [LARGE SCALE GENOMIC DNA]</scope>
    <source>
        <strain evidence="3 4">H1</strain>
    </source>
</reference>
<comment type="caution">
    <text evidence="3">The sequence shown here is derived from an EMBL/GenBank/DDBJ whole genome shotgun (WGS) entry which is preliminary data.</text>
</comment>
<evidence type="ECO:0000313" key="3">
    <source>
        <dbReference type="EMBL" id="REL28393.1"/>
    </source>
</evidence>
<accession>A0A3E0TVK9</accession>
<feature type="region of interest" description="Disordered" evidence="1">
    <location>
        <begin position="98"/>
        <end position="117"/>
    </location>
</feature>
<evidence type="ECO:0000256" key="2">
    <source>
        <dbReference type="SAM" id="Phobius"/>
    </source>
</evidence>
<evidence type="ECO:0000313" key="4">
    <source>
        <dbReference type="Proteomes" id="UP000256478"/>
    </source>
</evidence>
<name>A0A3E0TVK9_9GAMM</name>
<dbReference type="Proteomes" id="UP000256478">
    <property type="component" value="Unassembled WGS sequence"/>
</dbReference>
<dbReference type="RefSeq" id="WP_116009430.1">
    <property type="nucleotide sequence ID" value="NZ_QUOU01000001.1"/>
</dbReference>
<dbReference type="OrthoDB" id="6314128at2"/>
<organism evidence="3 4">
    <name type="scientific">Thalassotalea euphylliae</name>
    <dbReference type="NCBI Taxonomy" id="1655234"/>
    <lineage>
        <taxon>Bacteria</taxon>
        <taxon>Pseudomonadati</taxon>
        <taxon>Pseudomonadota</taxon>
        <taxon>Gammaproteobacteria</taxon>
        <taxon>Alteromonadales</taxon>
        <taxon>Colwelliaceae</taxon>
        <taxon>Thalassotalea</taxon>
    </lineage>
</organism>
<proteinExistence type="predicted"/>
<keyword evidence="2" id="KW-0812">Transmembrane</keyword>
<sequence>MNAKQGQSILKNKIADMCRKKGVKMPFVYDLLCISSSSYYRVLSKPLSDLHVERLADFLDVSIETIHSWHPITTQLDTSNVDIEVAENKPKQFEQIELQEDISSPEQTDDTSLRLHSSNSQKSKNQYVWLLAILVLITVFSIVYIKNSETYFLHHKGKFSGFGTDYDISSVEGLSDFHTQLYAYKFENVEVTINGDNIEMLTNIYTNSIDGENADYIGIFKATGKYLNGFAAMHYKIVADSNGEEWIGVMMLKIGTTGHGKGYWLTAHNDNGVTSVGPFAFGDANLRRVQEKINKIITESN</sequence>
<dbReference type="EMBL" id="QUOU01000001">
    <property type="protein sequence ID" value="REL28393.1"/>
    <property type="molecule type" value="Genomic_DNA"/>
</dbReference>
<gene>
    <name evidence="3" type="ORF">DXX93_18705</name>
</gene>